<comment type="caution">
    <text evidence="4">The sequence shown here is derived from an EMBL/GenBank/DDBJ whole genome shotgun (WGS) entry which is preliminary data.</text>
</comment>
<dbReference type="Gene3D" id="3.30.750.24">
    <property type="entry name" value="STAS domain"/>
    <property type="match status" value="1"/>
</dbReference>
<evidence type="ECO:0000256" key="2">
    <source>
        <dbReference type="RuleBase" id="RU003749"/>
    </source>
</evidence>
<evidence type="ECO:0000313" key="5">
    <source>
        <dbReference type="Proteomes" id="UP001275440"/>
    </source>
</evidence>
<accession>A0ABU3WUU4</accession>
<sequence length="121" mass="12501">MENPEASPGSHLGLDVDVAEGLVVLHVSGEIDVVTAPAFERKLAELASLSGTSVLVVDLLDVQFLSSAGLAVLMRTADDLEGRSRFLIAADGPATARPMTLVGMADALEIFPTVEAALSTV</sequence>
<dbReference type="InterPro" id="IPR003658">
    <property type="entry name" value="Anti-sigma_ant"/>
</dbReference>
<dbReference type="InterPro" id="IPR036513">
    <property type="entry name" value="STAS_dom_sf"/>
</dbReference>
<gene>
    <name evidence="4" type="ORF">F8M49_24605</name>
</gene>
<proteinExistence type="inferred from homology"/>
<name>A0ABU3WUU4_9NOCA</name>
<dbReference type="EMBL" id="WBMO01000005">
    <property type="protein sequence ID" value="MDV2477771.1"/>
    <property type="molecule type" value="Genomic_DNA"/>
</dbReference>
<dbReference type="PANTHER" id="PTHR33495:SF13">
    <property type="entry name" value="ANTI-SIGMA-F FACTOR ANTAGONIST RSFB"/>
    <property type="match status" value="1"/>
</dbReference>
<dbReference type="NCBIfam" id="TIGR00377">
    <property type="entry name" value="ant_ant_sig"/>
    <property type="match status" value="1"/>
</dbReference>
<dbReference type="Pfam" id="PF01740">
    <property type="entry name" value="STAS"/>
    <property type="match status" value="1"/>
</dbReference>
<evidence type="ECO:0000313" key="4">
    <source>
        <dbReference type="EMBL" id="MDV2477771.1"/>
    </source>
</evidence>
<feature type="domain" description="STAS" evidence="3">
    <location>
        <begin position="12"/>
        <end position="121"/>
    </location>
</feature>
<evidence type="ECO:0000259" key="3">
    <source>
        <dbReference type="PROSITE" id="PS50801"/>
    </source>
</evidence>
<dbReference type="PROSITE" id="PS50801">
    <property type="entry name" value="STAS"/>
    <property type="match status" value="1"/>
</dbReference>
<dbReference type="Proteomes" id="UP001275440">
    <property type="component" value="Unassembled WGS sequence"/>
</dbReference>
<keyword evidence="5" id="KW-1185">Reference proteome</keyword>
<evidence type="ECO:0000256" key="1">
    <source>
        <dbReference type="ARBA" id="ARBA00009013"/>
    </source>
</evidence>
<dbReference type="InterPro" id="IPR002645">
    <property type="entry name" value="STAS_dom"/>
</dbReference>
<dbReference type="PANTHER" id="PTHR33495">
    <property type="entry name" value="ANTI-SIGMA FACTOR ANTAGONIST TM_1081-RELATED-RELATED"/>
    <property type="match status" value="1"/>
</dbReference>
<dbReference type="CDD" id="cd07043">
    <property type="entry name" value="STAS_anti-anti-sigma_factors"/>
    <property type="match status" value="1"/>
</dbReference>
<comment type="similarity">
    <text evidence="1 2">Belongs to the anti-sigma-factor antagonist family.</text>
</comment>
<dbReference type="SUPFAM" id="SSF52091">
    <property type="entry name" value="SpoIIaa-like"/>
    <property type="match status" value="1"/>
</dbReference>
<organism evidence="4 5">
    <name type="scientific">Rhodococcus zopfii</name>
    <dbReference type="NCBI Taxonomy" id="43772"/>
    <lineage>
        <taxon>Bacteria</taxon>
        <taxon>Bacillati</taxon>
        <taxon>Actinomycetota</taxon>
        <taxon>Actinomycetes</taxon>
        <taxon>Mycobacteriales</taxon>
        <taxon>Nocardiaceae</taxon>
        <taxon>Rhodococcus</taxon>
    </lineage>
</organism>
<reference evidence="4 5" key="1">
    <citation type="submission" date="2019-10" db="EMBL/GenBank/DDBJ databases">
        <title>Draft Genome Assembly of Rhodococcus zopfii DSM44189.</title>
        <authorList>
            <person name="Sutton J.M."/>
            <person name="Akob D.M."/>
            <person name="Bushman T.J."/>
        </authorList>
    </citation>
    <scope>NUCLEOTIDE SEQUENCE [LARGE SCALE GENOMIC DNA]</scope>
    <source>
        <strain evidence="4 5">DSM 44189</strain>
    </source>
</reference>
<protein>
    <recommendedName>
        <fullName evidence="2">Anti-sigma factor antagonist</fullName>
    </recommendedName>
</protein>